<evidence type="ECO:0000313" key="9">
    <source>
        <dbReference type="Proteomes" id="UP000550729"/>
    </source>
</evidence>
<dbReference type="InterPro" id="IPR008457">
    <property type="entry name" value="Cu-R_CopD_dom"/>
</dbReference>
<feature type="transmembrane region" description="Helical" evidence="6">
    <location>
        <begin position="287"/>
        <end position="308"/>
    </location>
</feature>
<keyword evidence="5 6" id="KW-0472">Membrane</keyword>
<dbReference type="EMBL" id="JABBNB010000048">
    <property type="protein sequence ID" value="NMO05029.1"/>
    <property type="molecule type" value="Genomic_DNA"/>
</dbReference>
<evidence type="ECO:0000256" key="5">
    <source>
        <dbReference type="ARBA" id="ARBA00023136"/>
    </source>
</evidence>
<feature type="transmembrane region" description="Helical" evidence="6">
    <location>
        <begin position="216"/>
        <end position="234"/>
    </location>
</feature>
<dbReference type="Pfam" id="PF05425">
    <property type="entry name" value="CopD"/>
    <property type="match status" value="1"/>
</dbReference>
<feature type="transmembrane region" description="Helical" evidence="6">
    <location>
        <begin position="246"/>
        <end position="266"/>
    </location>
</feature>
<sequence length="314" mass="31830">MSAAGDRTPVTAERRAHALGVAVPAAFAGLMLCWILADPAGPAASSMPSLVGLLAGVVLVGLGCLPMLGVQPALTAIAGFAVVWLIADIVTIWFDVASRVGVSVGRVSVGQFIDGATSTPGELISIIAAMVIVAWTLTARRPDDVALPVSVVGALAALGIAAPAVAGHAVTHPVEPILIVAHALCAAWWCGSLAAMAMTISGRDGWRTALPVFSKYAVYVVGLLAVTGLASGAIELGIGSLWWTTGYGLVMLAKAVVLAMLVGLGARHRRRWVPDVVARRGSSETSLRAAVIEVVVMSVVLGLAAGLATTSPVG</sequence>
<dbReference type="InterPro" id="IPR032694">
    <property type="entry name" value="CopC/D"/>
</dbReference>
<feature type="transmembrane region" description="Helical" evidence="6">
    <location>
        <begin position="121"/>
        <end position="138"/>
    </location>
</feature>
<reference evidence="8 9" key="1">
    <citation type="submission" date="2020-04" db="EMBL/GenBank/DDBJ databases">
        <title>Gordonia sp. nov. TBRC 11910.</title>
        <authorList>
            <person name="Suriyachadkun C."/>
        </authorList>
    </citation>
    <scope>NUCLEOTIDE SEQUENCE [LARGE SCALE GENOMIC DNA]</scope>
    <source>
        <strain evidence="8 9">TBRC 11910</strain>
    </source>
</reference>
<dbReference type="PANTHER" id="PTHR34820">
    <property type="entry name" value="INNER MEMBRANE PROTEIN YEBZ"/>
    <property type="match status" value="1"/>
</dbReference>
<dbReference type="PANTHER" id="PTHR34820:SF4">
    <property type="entry name" value="INNER MEMBRANE PROTEIN YEBZ"/>
    <property type="match status" value="1"/>
</dbReference>
<dbReference type="RefSeq" id="WP_170197534.1">
    <property type="nucleotide sequence ID" value="NZ_JABBNB010000048.1"/>
</dbReference>
<dbReference type="GO" id="GO:0006825">
    <property type="term" value="P:copper ion transport"/>
    <property type="evidence" value="ECO:0007669"/>
    <property type="project" value="InterPro"/>
</dbReference>
<feature type="transmembrane region" description="Helical" evidence="6">
    <location>
        <begin position="49"/>
        <end position="68"/>
    </location>
</feature>
<proteinExistence type="predicted"/>
<keyword evidence="9" id="KW-1185">Reference proteome</keyword>
<dbReference type="GO" id="GO:0005886">
    <property type="term" value="C:plasma membrane"/>
    <property type="evidence" value="ECO:0007669"/>
    <property type="project" value="UniProtKB-SubCell"/>
</dbReference>
<comment type="subcellular location">
    <subcellularLocation>
        <location evidence="1">Cell membrane</location>
        <topology evidence="1">Multi-pass membrane protein</topology>
    </subcellularLocation>
</comment>
<keyword evidence="3 6" id="KW-0812">Transmembrane</keyword>
<feature type="transmembrane region" description="Helical" evidence="6">
    <location>
        <begin position="75"/>
        <end position="94"/>
    </location>
</feature>
<name>A0A848L2S0_9ACTN</name>
<dbReference type="Proteomes" id="UP000550729">
    <property type="component" value="Unassembled WGS sequence"/>
</dbReference>
<keyword evidence="2" id="KW-1003">Cell membrane</keyword>
<accession>A0A848L2S0</accession>
<organism evidence="8 9">
    <name type="scientific">Gordonia asplenii</name>
    <dbReference type="NCBI Taxonomy" id="2725283"/>
    <lineage>
        <taxon>Bacteria</taxon>
        <taxon>Bacillati</taxon>
        <taxon>Actinomycetota</taxon>
        <taxon>Actinomycetes</taxon>
        <taxon>Mycobacteriales</taxon>
        <taxon>Gordoniaceae</taxon>
        <taxon>Gordonia</taxon>
    </lineage>
</organism>
<protein>
    <submittedName>
        <fullName evidence="8">Copper resistance protein CopD</fullName>
    </submittedName>
</protein>
<feature type="transmembrane region" description="Helical" evidence="6">
    <location>
        <begin position="177"/>
        <end position="195"/>
    </location>
</feature>
<feature type="domain" description="Copper resistance protein D" evidence="7">
    <location>
        <begin position="209"/>
        <end position="307"/>
    </location>
</feature>
<feature type="transmembrane region" description="Helical" evidence="6">
    <location>
        <begin position="145"/>
        <end position="165"/>
    </location>
</feature>
<dbReference type="AlphaFoldDB" id="A0A848L2S0"/>
<evidence type="ECO:0000256" key="4">
    <source>
        <dbReference type="ARBA" id="ARBA00022989"/>
    </source>
</evidence>
<feature type="transmembrane region" description="Helical" evidence="6">
    <location>
        <begin position="16"/>
        <end position="37"/>
    </location>
</feature>
<keyword evidence="4 6" id="KW-1133">Transmembrane helix</keyword>
<comment type="caution">
    <text evidence="8">The sequence shown here is derived from an EMBL/GenBank/DDBJ whole genome shotgun (WGS) entry which is preliminary data.</text>
</comment>
<evidence type="ECO:0000256" key="6">
    <source>
        <dbReference type="SAM" id="Phobius"/>
    </source>
</evidence>
<evidence type="ECO:0000256" key="1">
    <source>
        <dbReference type="ARBA" id="ARBA00004651"/>
    </source>
</evidence>
<evidence type="ECO:0000313" key="8">
    <source>
        <dbReference type="EMBL" id="NMO05029.1"/>
    </source>
</evidence>
<evidence type="ECO:0000256" key="3">
    <source>
        <dbReference type="ARBA" id="ARBA00022692"/>
    </source>
</evidence>
<gene>
    <name evidence="8" type="ORF">HH308_27795</name>
</gene>
<evidence type="ECO:0000259" key="7">
    <source>
        <dbReference type="Pfam" id="PF05425"/>
    </source>
</evidence>
<evidence type="ECO:0000256" key="2">
    <source>
        <dbReference type="ARBA" id="ARBA00022475"/>
    </source>
</evidence>